<dbReference type="AlphaFoldDB" id="Q464T8"/>
<reference evidence="1 2" key="1">
    <citation type="journal article" date="2005" name="Science">
        <title>Genome of the host-cell transforming parasite Theileria annulata compared with T. parva.</title>
        <authorList>
            <person name="Pain A."/>
            <person name="Renauld H."/>
            <person name="Berriman M."/>
            <person name="Murphy L."/>
            <person name="Yeats C.A."/>
            <person name="Weir W."/>
            <person name="Kerhornou A."/>
            <person name="Aslett M."/>
            <person name="Bishop R."/>
            <person name="Bouchier C."/>
            <person name="Cochet M."/>
            <person name="Coulson R.M.R."/>
            <person name="Cronin A."/>
            <person name="de Villiers E.P."/>
            <person name="Fraser A."/>
            <person name="Fosker N."/>
            <person name="Gardner M."/>
            <person name="Goble A."/>
            <person name="Griffiths-Jones S."/>
            <person name="Harris D.E."/>
            <person name="Katzer F."/>
            <person name="Larke N."/>
            <person name="Lord A."/>
            <person name="Maser P."/>
            <person name="McKellar S."/>
            <person name="Mooney P."/>
            <person name="Morton F."/>
            <person name="Nene V."/>
            <person name="O'Neil S."/>
            <person name="Price C."/>
            <person name="Quail M.A."/>
            <person name="Rabbinowitsch E."/>
            <person name="Rawlings N.D."/>
            <person name="Rutter S."/>
            <person name="Saunders D."/>
            <person name="Seeger K."/>
            <person name="Shah T."/>
            <person name="Squares R."/>
            <person name="Squares S."/>
            <person name="Tivey A."/>
            <person name="Walker A.R."/>
            <person name="Woodward J."/>
            <person name="Dobbelaere D.A.E."/>
            <person name="Langsley G."/>
            <person name="Rajandream M.A."/>
            <person name="McKeever D."/>
            <person name="Shiels B."/>
            <person name="Tait A."/>
            <person name="Barrell B.G."/>
            <person name="Hall N."/>
        </authorList>
    </citation>
    <scope>NUCLEOTIDE SEQUENCE [LARGE SCALE GENOMIC DNA]</scope>
    <source>
        <strain evidence="2">Ankara</strain>
    </source>
</reference>
<dbReference type="KEGG" id="tan:TA19823"/>
<evidence type="ECO:0000313" key="1">
    <source>
        <dbReference type="EMBL" id="CAJ20066.1"/>
    </source>
</evidence>
<dbReference type="RefSeq" id="XP_954658.1">
    <property type="nucleotide sequence ID" value="XM_949565.1"/>
</dbReference>
<dbReference type="VEuPathDB" id="PiroplasmaDB:TA19823"/>
<sequence>MSERESMSTVRDSVSHLEEYMYHMNELYTEFPNKHDSENDLKKSVKSLKDKIKFNPRFHGVIQLVGLFRDRGLGNKQGFLNYNYPPFLLTFGYFYYFYVSTDIPMIVKYLMMDLARELCHLHSSFNQYYT</sequence>
<evidence type="ECO:0000313" key="2">
    <source>
        <dbReference type="Proteomes" id="UP000001950"/>
    </source>
</evidence>
<keyword evidence="2" id="KW-1185">Reference proteome</keyword>
<proteinExistence type="predicted"/>
<name>Q464T8_THEAN</name>
<protein>
    <submittedName>
        <fullName evidence="1">Uncharacterized protein</fullName>
    </submittedName>
</protein>
<dbReference type="GeneID" id="3864369"/>
<dbReference type="Proteomes" id="UP000001950">
    <property type="component" value="Chromosome 1"/>
</dbReference>
<gene>
    <name evidence="1" type="ORF">TA19823</name>
</gene>
<organism evidence="1 2">
    <name type="scientific">Theileria annulata</name>
    <dbReference type="NCBI Taxonomy" id="5874"/>
    <lineage>
        <taxon>Eukaryota</taxon>
        <taxon>Sar</taxon>
        <taxon>Alveolata</taxon>
        <taxon>Apicomplexa</taxon>
        <taxon>Aconoidasida</taxon>
        <taxon>Piroplasmida</taxon>
        <taxon>Theileriidae</taxon>
        <taxon>Theileria</taxon>
    </lineage>
</organism>
<dbReference type="EMBL" id="CR940347">
    <property type="protein sequence ID" value="CAJ20066.1"/>
    <property type="molecule type" value="Genomic_DNA"/>
</dbReference>
<dbReference type="InParanoid" id="Q464T8"/>
<accession>Q464T8</accession>